<keyword evidence="2" id="KW-0067">ATP-binding</keyword>
<dbReference type="PROSITE" id="PS50045">
    <property type="entry name" value="SIGMA54_INTERACT_4"/>
    <property type="match status" value="1"/>
</dbReference>
<dbReference type="GO" id="GO:0043565">
    <property type="term" value="F:sequence-specific DNA binding"/>
    <property type="evidence" value="ECO:0007669"/>
    <property type="project" value="InterPro"/>
</dbReference>
<reference evidence="8" key="1">
    <citation type="submission" date="2017-09" db="EMBL/GenBank/DDBJ databases">
        <authorList>
            <person name="Palmer M."/>
            <person name="Steenkamp E.T."/>
            <person name="Coetzee M.P."/>
            <person name="Avontuur J.R."/>
            <person name="Van Zyl E."/>
            <person name="Chan W.-Y."/>
            <person name="Blom J."/>
            <person name="Venter S.N."/>
        </authorList>
    </citation>
    <scope>NUCLEOTIDE SEQUENCE [LARGE SCALE GENOMIC DNA]</scope>
    <source>
        <strain evidence="8">QC88-366</strain>
    </source>
</reference>
<keyword evidence="5" id="KW-0804">Transcription</keyword>
<organism evidence="7 8">
    <name type="scientific">Mixta theicola</name>
    <dbReference type="NCBI Taxonomy" id="1458355"/>
    <lineage>
        <taxon>Bacteria</taxon>
        <taxon>Pseudomonadati</taxon>
        <taxon>Pseudomonadota</taxon>
        <taxon>Gammaproteobacteria</taxon>
        <taxon>Enterobacterales</taxon>
        <taxon>Erwiniaceae</taxon>
        <taxon>Mixta</taxon>
    </lineage>
</organism>
<keyword evidence="3" id="KW-0805">Transcription regulation</keyword>
<keyword evidence="8" id="KW-1185">Reference proteome</keyword>
<evidence type="ECO:0000256" key="1">
    <source>
        <dbReference type="ARBA" id="ARBA00022741"/>
    </source>
</evidence>
<dbReference type="InterPro" id="IPR025662">
    <property type="entry name" value="Sigma_54_int_dom_ATP-bd_1"/>
</dbReference>
<dbReference type="InterPro" id="IPR003018">
    <property type="entry name" value="GAF"/>
</dbReference>
<dbReference type="PROSITE" id="PS00676">
    <property type="entry name" value="SIGMA54_INTERACT_2"/>
    <property type="match status" value="1"/>
</dbReference>
<evidence type="ECO:0000256" key="2">
    <source>
        <dbReference type="ARBA" id="ARBA00022840"/>
    </source>
</evidence>
<comment type="caution">
    <text evidence="7">The sequence shown here is derived from an EMBL/GenBank/DDBJ whole genome shotgun (WGS) entry which is preliminary data.</text>
</comment>
<feature type="domain" description="Sigma-54 factor interaction" evidence="6">
    <location>
        <begin position="294"/>
        <end position="524"/>
    </location>
</feature>
<dbReference type="OrthoDB" id="9804019at2"/>
<dbReference type="SMART" id="SM00065">
    <property type="entry name" value="GAF"/>
    <property type="match status" value="1"/>
</dbReference>
<evidence type="ECO:0000313" key="7">
    <source>
        <dbReference type="EMBL" id="PNS12720.1"/>
    </source>
</evidence>
<proteinExistence type="predicted"/>
<dbReference type="GO" id="GO:0006355">
    <property type="term" value="P:regulation of DNA-templated transcription"/>
    <property type="evidence" value="ECO:0007669"/>
    <property type="project" value="InterPro"/>
</dbReference>
<dbReference type="Pfam" id="PF25601">
    <property type="entry name" value="AAA_lid_14"/>
    <property type="match status" value="1"/>
</dbReference>
<dbReference type="SUPFAM" id="SSF52540">
    <property type="entry name" value="P-loop containing nucleoside triphosphate hydrolases"/>
    <property type="match status" value="1"/>
</dbReference>
<dbReference type="InterPro" id="IPR025944">
    <property type="entry name" value="Sigma_54_int_dom_CS"/>
</dbReference>
<sequence>MRKETPVIKLREEPGDNDVNEQRAPLAAFSDETDSISTLMKIQKTVQHFAALLANVLHLEVEIVDNALHRIAGTGPYSQRLGQIPASNTLLLSEVIDRQREVVIFDSQRNSLCLACTQRESCKERGFVGVPVIYKQRCLGVISLVAINNDQLHHLRTHTTMFIEYIRHISTLLAANITELQQKESRIDPFLAFIAQQTEQGVIIFDAQRRIIFINKFASQQLNISVIPPYPAVISPLLEKKSEEQDITLSLNDHCWRLYGRWQESDNGVLLVLFRSLQQINDLREPKTPEIKNLTGDSRAMRKLKALINRIAPSPSSVMIIGESGTGKEVVAHAIHRLSPRYNKAFVAINCAAIPENLLESELFGYAKGAFTGAAPGGKKGLIQLASGGTLFLDEIGDMPLTLQARLLRAIESREVMPVGASQPVQVDIRIISATHQNLQEKISQGLFREDLYYRLNVVPLYLPPLRKRENDLVLLLDHFLVLHAERVGRPVTGVSPEVLRLLSAYPWPGNVRELSNLVEYLVNIVPEGEIIDSSLLPPVYHLRAYHGDTPDAPENPSPTSITFPAASIENDAVSNLKTVEKTLIEEALQRVHNKKQIADELGIGVATLYRKIKKYGLT</sequence>
<dbReference type="InterPro" id="IPR003593">
    <property type="entry name" value="AAA+_ATPase"/>
</dbReference>
<dbReference type="Gene3D" id="1.10.8.60">
    <property type="match status" value="1"/>
</dbReference>
<dbReference type="GO" id="GO:0005524">
    <property type="term" value="F:ATP binding"/>
    <property type="evidence" value="ECO:0007669"/>
    <property type="project" value="UniProtKB-KW"/>
</dbReference>
<evidence type="ECO:0000256" key="4">
    <source>
        <dbReference type="ARBA" id="ARBA00023125"/>
    </source>
</evidence>
<dbReference type="EMBL" id="NWUO01000003">
    <property type="protein sequence ID" value="PNS12720.1"/>
    <property type="molecule type" value="Genomic_DNA"/>
</dbReference>
<dbReference type="InterPro" id="IPR025943">
    <property type="entry name" value="Sigma_54_int_dom_ATP-bd_2"/>
</dbReference>
<dbReference type="Gene3D" id="1.10.10.60">
    <property type="entry name" value="Homeodomain-like"/>
    <property type="match status" value="1"/>
</dbReference>
<evidence type="ECO:0000256" key="5">
    <source>
        <dbReference type="ARBA" id="ARBA00023163"/>
    </source>
</evidence>
<dbReference type="Proteomes" id="UP000236345">
    <property type="component" value="Unassembled WGS sequence"/>
</dbReference>
<dbReference type="FunFam" id="3.40.50.300:FF:000006">
    <property type="entry name" value="DNA-binding transcriptional regulator NtrC"/>
    <property type="match status" value="1"/>
</dbReference>
<protein>
    <submittedName>
        <fullName evidence="7">Sigma-54-dependent Fis family transcriptional regulator</fullName>
    </submittedName>
</protein>
<evidence type="ECO:0000256" key="3">
    <source>
        <dbReference type="ARBA" id="ARBA00023015"/>
    </source>
</evidence>
<dbReference type="InterPro" id="IPR002197">
    <property type="entry name" value="HTH_Fis"/>
</dbReference>
<dbReference type="SUPFAM" id="SSF46689">
    <property type="entry name" value="Homeodomain-like"/>
    <property type="match status" value="1"/>
</dbReference>
<keyword evidence="4" id="KW-0238">DNA-binding</keyword>
<dbReference type="InterPro" id="IPR027417">
    <property type="entry name" value="P-loop_NTPase"/>
</dbReference>
<dbReference type="Pfam" id="PF02954">
    <property type="entry name" value="HTH_8"/>
    <property type="match status" value="1"/>
</dbReference>
<evidence type="ECO:0000313" key="8">
    <source>
        <dbReference type="Proteomes" id="UP000236345"/>
    </source>
</evidence>
<dbReference type="PANTHER" id="PTHR32071:SF117">
    <property type="entry name" value="PTS-DEPENDENT DIHYDROXYACETONE KINASE OPERON REGULATORY PROTEIN-RELATED"/>
    <property type="match status" value="1"/>
</dbReference>
<dbReference type="InterPro" id="IPR009057">
    <property type="entry name" value="Homeodomain-like_sf"/>
</dbReference>
<keyword evidence="1" id="KW-0547">Nucleotide-binding</keyword>
<dbReference type="CDD" id="cd00009">
    <property type="entry name" value="AAA"/>
    <property type="match status" value="1"/>
</dbReference>
<dbReference type="Gene3D" id="3.40.50.300">
    <property type="entry name" value="P-loop containing nucleotide triphosphate hydrolases"/>
    <property type="match status" value="1"/>
</dbReference>
<dbReference type="PROSITE" id="PS00675">
    <property type="entry name" value="SIGMA54_INTERACT_1"/>
    <property type="match status" value="1"/>
</dbReference>
<gene>
    <name evidence="7" type="ORF">COO59_06305</name>
</gene>
<dbReference type="InterPro" id="IPR058031">
    <property type="entry name" value="AAA_lid_NorR"/>
</dbReference>
<dbReference type="PANTHER" id="PTHR32071">
    <property type="entry name" value="TRANSCRIPTIONAL REGULATORY PROTEIN"/>
    <property type="match status" value="1"/>
</dbReference>
<name>A0A2K1QCG5_9GAMM</name>
<evidence type="ECO:0000259" key="6">
    <source>
        <dbReference type="PROSITE" id="PS50045"/>
    </source>
</evidence>
<dbReference type="SMART" id="SM00382">
    <property type="entry name" value="AAA"/>
    <property type="match status" value="1"/>
</dbReference>
<dbReference type="PROSITE" id="PS00688">
    <property type="entry name" value="SIGMA54_INTERACT_3"/>
    <property type="match status" value="1"/>
</dbReference>
<dbReference type="InterPro" id="IPR002078">
    <property type="entry name" value="Sigma_54_int"/>
</dbReference>
<accession>A0A2K1QCG5</accession>
<dbReference type="AlphaFoldDB" id="A0A2K1QCG5"/>
<dbReference type="Pfam" id="PF00158">
    <property type="entry name" value="Sigma54_activat"/>
    <property type="match status" value="1"/>
</dbReference>